<dbReference type="AlphaFoldDB" id="A0A251X6X5"/>
<evidence type="ECO:0000313" key="2">
    <source>
        <dbReference type="Proteomes" id="UP000194798"/>
    </source>
</evidence>
<dbReference type="Proteomes" id="UP000194798">
    <property type="component" value="Unassembled WGS sequence"/>
</dbReference>
<gene>
    <name evidence="1" type="ORF">TPSD3_05635</name>
</gene>
<dbReference type="InterPro" id="IPR019239">
    <property type="entry name" value="VapB_antitoxin"/>
</dbReference>
<dbReference type="RefSeq" id="WP_086487610.1">
    <property type="nucleotide sequence ID" value="NZ_MSLT01000012.1"/>
</dbReference>
<protein>
    <recommendedName>
        <fullName evidence="3">DUF2191 domain-containing protein</fullName>
    </recommendedName>
</protein>
<evidence type="ECO:0008006" key="3">
    <source>
        <dbReference type="Google" id="ProtNLM"/>
    </source>
</evidence>
<dbReference type="OrthoDB" id="573948at2"/>
<organism evidence="1 2">
    <name type="scientific">Thioflexithrix psekupsensis</name>
    <dbReference type="NCBI Taxonomy" id="1570016"/>
    <lineage>
        <taxon>Bacteria</taxon>
        <taxon>Pseudomonadati</taxon>
        <taxon>Pseudomonadota</taxon>
        <taxon>Gammaproteobacteria</taxon>
        <taxon>Thiotrichales</taxon>
        <taxon>Thioflexithrix</taxon>
    </lineage>
</organism>
<sequence>MQLNIVIDDQLLQQARSISNLTSEQEIIEEVLRNWVATQLKCQAPKNSAKTLLESDFIGCGEAEPTLSANYKQVFSCIVDEKYDYR</sequence>
<evidence type="ECO:0000313" key="1">
    <source>
        <dbReference type="EMBL" id="OUD13828.1"/>
    </source>
</evidence>
<dbReference type="EMBL" id="MSLT01000012">
    <property type="protein sequence ID" value="OUD13828.1"/>
    <property type="molecule type" value="Genomic_DNA"/>
</dbReference>
<proteinExistence type="predicted"/>
<dbReference type="Pfam" id="PF09957">
    <property type="entry name" value="VapB_antitoxin"/>
    <property type="match status" value="1"/>
</dbReference>
<name>A0A251X6X5_9GAMM</name>
<reference evidence="1 2" key="1">
    <citation type="submission" date="2016-12" db="EMBL/GenBank/DDBJ databases">
        <title>Thioflexothrix psekupsii D3 genome sequencing and assembly.</title>
        <authorList>
            <person name="Fomenkov A."/>
            <person name="Vincze T."/>
            <person name="Grabovich M."/>
            <person name="Anton B.P."/>
            <person name="Dubinina G."/>
            <person name="Orlova M."/>
            <person name="Belousova E."/>
            <person name="Roberts R.J."/>
        </authorList>
    </citation>
    <scope>NUCLEOTIDE SEQUENCE [LARGE SCALE GENOMIC DNA]</scope>
    <source>
        <strain evidence="1">D3</strain>
    </source>
</reference>
<keyword evidence="2" id="KW-1185">Reference proteome</keyword>
<accession>A0A251X6X5</accession>
<comment type="caution">
    <text evidence="1">The sequence shown here is derived from an EMBL/GenBank/DDBJ whole genome shotgun (WGS) entry which is preliminary data.</text>
</comment>